<gene>
    <name evidence="1" type="ORF">GCM10025864_22440</name>
</gene>
<dbReference type="EMBL" id="BSUK01000001">
    <property type="protein sequence ID" value="GMA24485.1"/>
    <property type="molecule type" value="Genomic_DNA"/>
</dbReference>
<accession>A0ABQ6I1E0</accession>
<dbReference type="Proteomes" id="UP001157091">
    <property type="component" value="Unassembled WGS sequence"/>
</dbReference>
<sequence>MGRDAELVRFESAEPNARGHHPGVFGLANGLARAGVLTAEDHAWWRRSNAWCTEAYRDPSAVDPLVYDRAVNPGAKAWFRASAVELVDKAREYLVLLDRYGVAWVERRTSSPGRVVYADEVQVVAVPLDGDRG</sequence>
<keyword evidence="2" id="KW-1185">Reference proteome</keyword>
<protein>
    <submittedName>
        <fullName evidence="1">Uncharacterized protein</fullName>
    </submittedName>
</protein>
<reference evidence="2" key="1">
    <citation type="journal article" date="2019" name="Int. J. Syst. Evol. Microbiol.">
        <title>The Global Catalogue of Microorganisms (GCM) 10K type strain sequencing project: providing services to taxonomists for standard genome sequencing and annotation.</title>
        <authorList>
            <consortium name="The Broad Institute Genomics Platform"/>
            <consortium name="The Broad Institute Genome Sequencing Center for Infectious Disease"/>
            <person name="Wu L."/>
            <person name="Ma J."/>
        </authorList>
    </citation>
    <scope>NUCLEOTIDE SEQUENCE [LARGE SCALE GENOMIC DNA]</scope>
    <source>
        <strain evidence="2">NBRC 106348</strain>
    </source>
</reference>
<name>A0ABQ6I1E0_9MICO</name>
<evidence type="ECO:0000313" key="1">
    <source>
        <dbReference type="EMBL" id="GMA24485.1"/>
    </source>
</evidence>
<evidence type="ECO:0000313" key="2">
    <source>
        <dbReference type="Proteomes" id="UP001157091"/>
    </source>
</evidence>
<comment type="caution">
    <text evidence="1">The sequence shown here is derived from an EMBL/GenBank/DDBJ whole genome shotgun (WGS) entry which is preliminary data.</text>
</comment>
<organism evidence="1 2">
    <name type="scientific">Luteimicrobium album</name>
    <dbReference type="NCBI Taxonomy" id="1054550"/>
    <lineage>
        <taxon>Bacteria</taxon>
        <taxon>Bacillati</taxon>
        <taxon>Actinomycetota</taxon>
        <taxon>Actinomycetes</taxon>
        <taxon>Micrococcales</taxon>
        <taxon>Luteimicrobium</taxon>
    </lineage>
</organism>
<proteinExistence type="predicted"/>